<dbReference type="STRING" id="364032.SAMN05443662_0624"/>
<reference evidence="1 2" key="1">
    <citation type="submission" date="2016-11" db="EMBL/GenBank/DDBJ databases">
        <authorList>
            <person name="Jaros S."/>
            <person name="Januszkiewicz K."/>
            <person name="Wedrychowicz H."/>
        </authorList>
    </citation>
    <scope>NUCLEOTIDE SEQUENCE [LARGE SCALE GENOMIC DNA]</scope>
    <source>
        <strain evidence="1 2">DSM 17737</strain>
    </source>
</reference>
<evidence type="ECO:0000313" key="1">
    <source>
        <dbReference type="EMBL" id="SIN78624.1"/>
    </source>
</evidence>
<dbReference type="PANTHER" id="PTHR21485">
    <property type="entry name" value="HAD SUPERFAMILY MEMBERS CMAS AND KDSC"/>
    <property type="match status" value="1"/>
</dbReference>
<keyword evidence="1" id="KW-0548">Nucleotidyltransferase</keyword>
<keyword evidence="1" id="KW-0808">Transferase</keyword>
<protein>
    <submittedName>
        <fullName evidence="1">N-acylneuraminate cytidylyltransferase</fullName>
    </submittedName>
</protein>
<dbReference type="EMBL" id="FSRE01000001">
    <property type="protein sequence ID" value="SIN78624.1"/>
    <property type="molecule type" value="Genomic_DNA"/>
</dbReference>
<dbReference type="Gene3D" id="3.90.550.10">
    <property type="entry name" value="Spore Coat Polysaccharide Biosynthesis Protein SpsA, Chain A"/>
    <property type="match status" value="1"/>
</dbReference>
<dbReference type="SUPFAM" id="SSF53448">
    <property type="entry name" value="Nucleotide-diphospho-sugar transferases"/>
    <property type="match status" value="1"/>
</dbReference>
<dbReference type="PANTHER" id="PTHR21485:SF6">
    <property type="entry name" value="N-ACYLNEURAMINATE CYTIDYLYLTRANSFERASE-RELATED"/>
    <property type="match status" value="1"/>
</dbReference>
<organism evidence="1 2">
    <name type="scientific">Sulfurivirga caldicuralii</name>
    <dbReference type="NCBI Taxonomy" id="364032"/>
    <lineage>
        <taxon>Bacteria</taxon>
        <taxon>Pseudomonadati</taxon>
        <taxon>Pseudomonadota</taxon>
        <taxon>Gammaproteobacteria</taxon>
        <taxon>Thiotrichales</taxon>
        <taxon>Piscirickettsiaceae</taxon>
        <taxon>Sulfurivirga</taxon>
    </lineage>
</organism>
<accession>A0A1N6E6I6</accession>
<sequence>MSYQGKTFLGVIPARGGSKRLPEKNIRPLAGKPLLGWTAEAALQSKYLDDVLVSTDSEAIAQVARDFGVAVPFMRPTHLATDEASTFSVLRHALSQWEALHGPVDYVVVLQPTSPLRTAQHIDEAIELAVEKAAGGVASVCPVDHPPEWMNTLSEDGRMDNFLRPQVIGKRSQEFPQQYRLNGAVGISRAENIREGRDFWHTPRLYAYRMDPLHSVDIDSELDFLLAETILRQRGHS</sequence>
<dbReference type="AlphaFoldDB" id="A0A1N6E6I6"/>
<dbReference type="RefSeq" id="WP_074200909.1">
    <property type="nucleotide sequence ID" value="NZ_FSRE01000001.1"/>
</dbReference>
<dbReference type="OrthoDB" id="9805604at2"/>
<dbReference type="Proteomes" id="UP000198461">
    <property type="component" value="Unassembled WGS sequence"/>
</dbReference>
<proteinExistence type="predicted"/>
<dbReference type="GO" id="GO:0008781">
    <property type="term" value="F:N-acylneuraminate cytidylyltransferase activity"/>
    <property type="evidence" value="ECO:0007669"/>
    <property type="project" value="TreeGrafter"/>
</dbReference>
<dbReference type="Pfam" id="PF02348">
    <property type="entry name" value="CTP_transf_3"/>
    <property type="match status" value="1"/>
</dbReference>
<evidence type="ECO:0000313" key="2">
    <source>
        <dbReference type="Proteomes" id="UP000198461"/>
    </source>
</evidence>
<gene>
    <name evidence="1" type="ORF">SAMN05443662_0624</name>
</gene>
<dbReference type="InterPro" id="IPR029044">
    <property type="entry name" value="Nucleotide-diphossugar_trans"/>
</dbReference>
<dbReference type="CDD" id="cd02513">
    <property type="entry name" value="CMP-NeuAc_Synthase"/>
    <property type="match status" value="1"/>
</dbReference>
<dbReference type="InterPro" id="IPR050793">
    <property type="entry name" value="CMP-NeuNAc_synthase"/>
</dbReference>
<name>A0A1N6E6I6_9GAMM</name>
<keyword evidence="2" id="KW-1185">Reference proteome</keyword>
<dbReference type="InterPro" id="IPR003329">
    <property type="entry name" value="Cytidylyl_trans"/>
</dbReference>